<feature type="transmembrane region" description="Helical" evidence="1">
    <location>
        <begin position="43"/>
        <end position="67"/>
    </location>
</feature>
<sequence>MNEIRYDNSFNTNEWSIIISLLVGFLVVFILPKRFPKKTTSVYLMCGVFFGFLFDHTLSVLPVRYYIINDSSSFELMDFLSHVMYAPISYLFFYLYDLFNIKPNFIILYILGWALVSVGVERLCGIIGIFHYQHGYTIYYSFVIYLLVISIWVIFYRMIQEYGEEQY</sequence>
<keyword evidence="1" id="KW-0472">Membrane</keyword>
<protein>
    <submittedName>
        <fullName evidence="2">Uncharacterized protein</fullName>
    </submittedName>
</protein>
<gene>
    <name evidence="2" type="ORF">WMO63_07510</name>
</gene>
<organism evidence="2 3">
    <name type="scientific">Niallia hominis</name>
    <dbReference type="NCBI Taxonomy" id="3133173"/>
    <lineage>
        <taxon>Bacteria</taxon>
        <taxon>Bacillati</taxon>
        <taxon>Bacillota</taxon>
        <taxon>Bacilli</taxon>
        <taxon>Bacillales</taxon>
        <taxon>Bacillaceae</taxon>
        <taxon>Niallia</taxon>
    </lineage>
</organism>
<evidence type="ECO:0000313" key="2">
    <source>
        <dbReference type="EMBL" id="MEQ2465513.1"/>
    </source>
</evidence>
<dbReference type="RefSeq" id="WP_109769218.1">
    <property type="nucleotide sequence ID" value="NZ_JBBMFN010000013.1"/>
</dbReference>
<name>A0ABV1EWQ2_9BACI</name>
<dbReference type="EMBL" id="JBBMFN010000013">
    <property type="protein sequence ID" value="MEQ2465513.1"/>
    <property type="molecule type" value="Genomic_DNA"/>
</dbReference>
<dbReference type="Proteomes" id="UP001465426">
    <property type="component" value="Unassembled WGS sequence"/>
</dbReference>
<keyword evidence="1" id="KW-0812">Transmembrane</keyword>
<evidence type="ECO:0000313" key="3">
    <source>
        <dbReference type="Proteomes" id="UP001465426"/>
    </source>
</evidence>
<comment type="caution">
    <text evidence="2">The sequence shown here is derived from an EMBL/GenBank/DDBJ whole genome shotgun (WGS) entry which is preliminary data.</text>
</comment>
<keyword evidence="3" id="KW-1185">Reference proteome</keyword>
<reference evidence="2 3" key="1">
    <citation type="submission" date="2024-03" db="EMBL/GenBank/DDBJ databases">
        <title>Human intestinal bacterial collection.</title>
        <authorList>
            <person name="Pauvert C."/>
            <person name="Hitch T.C.A."/>
            <person name="Clavel T."/>
        </authorList>
    </citation>
    <scope>NUCLEOTIDE SEQUENCE [LARGE SCALE GENOMIC DNA]</scope>
    <source>
        <strain evidence="2 3">CLA-SR-H024</strain>
    </source>
</reference>
<feature type="transmembrane region" description="Helical" evidence="1">
    <location>
        <begin position="79"/>
        <end position="99"/>
    </location>
</feature>
<proteinExistence type="predicted"/>
<feature type="transmembrane region" description="Helical" evidence="1">
    <location>
        <begin position="15"/>
        <end position="31"/>
    </location>
</feature>
<evidence type="ECO:0000256" key="1">
    <source>
        <dbReference type="SAM" id="Phobius"/>
    </source>
</evidence>
<accession>A0ABV1EWQ2</accession>
<feature type="transmembrane region" description="Helical" evidence="1">
    <location>
        <begin position="138"/>
        <end position="159"/>
    </location>
</feature>
<keyword evidence="1" id="KW-1133">Transmembrane helix</keyword>
<feature type="transmembrane region" description="Helical" evidence="1">
    <location>
        <begin position="106"/>
        <end position="132"/>
    </location>
</feature>